<evidence type="ECO:0000313" key="2">
    <source>
        <dbReference type="Proteomes" id="UP000800984"/>
    </source>
</evidence>
<evidence type="ECO:0008006" key="3">
    <source>
        <dbReference type="Google" id="ProtNLM"/>
    </source>
</evidence>
<keyword evidence="2" id="KW-1185">Reference proteome</keyword>
<accession>A0ABX0I594</accession>
<protein>
    <recommendedName>
        <fullName evidence="3">DUF4919 domain-containing protein</fullName>
    </recommendedName>
</protein>
<dbReference type="RefSeq" id="WP_166076863.1">
    <property type="nucleotide sequence ID" value="NZ_JAAJBT010000003.1"/>
</dbReference>
<dbReference type="EMBL" id="JAAJBT010000003">
    <property type="protein sequence ID" value="NHM01772.1"/>
    <property type="molecule type" value="Genomic_DNA"/>
</dbReference>
<comment type="caution">
    <text evidence="1">The sequence shown here is derived from an EMBL/GenBank/DDBJ whole genome shotgun (WGS) entry which is preliminary data.</text>
</comment>
<organism evidence="1 2">
    <name type="scientific">Flavobacterium difficile</name>
    <dbReference type="NCBI Taxonomy" id="2709659"/>
    <lineage>
        <taxon>Bacteria</taxon>
        <taxon>Pseudomonadati</taxon>
        <taxon>Bacteroidota</taxon>
        <taxon>Flavobacteriia</taxon>
        <taxon>Flavobacteriales</taxon>
        <taxon>Flavobacteriaceae</taxon>
        <taxon>Flavobacterium</taxon>
    </lineage>
</organism>
<dbReference type="Proteomes" id="UP000800984">
    <property type="component" value="Unassembled WGS sequence"/>
</dbReference>
<evidence type="ECO:0000313" key="1">
    <source>
        <dbReference type="EMBL" id="NHM01772.1"/>
    </source>
</evidence>
<gene>
    <name evidence="1" type="ORF">G4D72_06570</name>
</gene>
<proteinExistence type="predicted"/>
<reference evidence="1 2" key="1">
    <citation type="submission" date="2020-02" db="EMBL/GenBank/DDBJ databases">
        <authorList>
            <person name="Chen W.-M."/>
        </authorList>
    </citation>
    <scope>NUCLEOTIDE SEQUENCE [LARGE SCALE GENOMIC DNA]</scope>
    <source>
        <strain evidence="1 2">KDG-16</strain>
    </source>
</reference>
<sequence length="255" mass="30347">MMRFFVLFCVFWLQFTFSQENIVTEKNKIKGRELAKRRNQVYDSLTMNFEAIVNDSLVKDKLVLEKANEAIGSYFYRVYPKYTFGNYVDLKRILEALGYDFLHASIDEAIKNELYYVFYKGNLKSEEGIKTFEKKLFNKLQLEKVIQLEKFSTYNVSIINSLLIKSVERDYKNVFDQQENRLYFSGKIKQFVNALNGFFPSKIFLIENSDEEHLYDINIDVSSLEKCLEEMKFLGFVIEEKTEMLQHTYFKLKSK</sequence>
<name>A0ABX0I594_9FLAO</name>